<dbReference type="GO" id="GO:0016491">
    <property type="term" value="F:oxidoreductase activity"/>
    <property type="evidence" value="ECO:0007669"/>
    <property type="project" value="UniProtKB-KW"/>
</dbReference>
<evidence type="ECO:0000256" key="3">
    <source>
        <dbReference type="ARBA" id="ARBA00023002"/>
    </source>
</evidence>
<dbReference type="Gene3D" id="2.60.40.420">
    <property type="entry name" value="Cupredoxins - blue copper proteins"/>
    <property type="match status" value="3"/>
</dbReference>
<dbReference type="EMBL" id="GL446337">
    <property type="protein sequence ID" value="EFN87979.1"/>
    <property type="molecule type" value="Genomic_DNA"/>
</dbReference>
<dbReference type="PANTHER" id="PTHR11709:SF232">
    <property type="entry name" value="STRAW, ISOFORM G"/>
    <property type="match status" value="1"/>
</dbReference>
<organism evidence="8">
    <name type="scientific">Harpegnathos saltator</name>
    <name type="common">Jerdon's jumping ant</name>
    <dbReference type="NCBI Taxonomy" id="610380"/>
    <lineage>
        <taxon>Eukaryota</taxon>
        <taxon>Metazoa</taxon>
        <taxon>Ecdysozoa</taxon>
        <taxon>Arthropoda</taxon>
        <taxon>Hexapoda</taxon>
        <taxon>Insecta</taxon>
        <taxon>Pterygota</taxon>
        <taxon>Neoptera</taxon>
        <taxon>Endopterygota</taxon>
        <taxon>Hymenoptera</taxon>
        <taxon>Apocrita</taxon>
        <taxon>Aculeata</taxon>
        <taxon>Formicoidea</taxon>
        <taxon>Formicidae</taxon>
        <taxon>Ponerinae</taxon>
        <taxon>Ponerini</taxon>
        <taxon>Harpegnathos</taxon>
    </lineage>
</organism>
<protein>
    <submittedName>
        <fullName evidence="7">Laccase-5</fullName>
    </submittedName>
</protein>
<dbReference type="OrthoDB" id="2121828at2759"/>
<dbReference type="PROSITE" id="PS00079">
    <property type="entry name" value="MULTICOPPER_OXIDASE1"/>
    <property type="match status" value="1"/>
</dbReference>
<keyword evidence="3" id="KW-0560">Oxidoreductase</keyword>
<proteinExistence type="inferred from homology"/>
<dbReference type="InterPro" id="IPR011706">
    <property type="entry name" value="Cu-oxidase_C"/>
</dbReference>
<evidence type="ECO:0000313" key="8">
    <source>
        <dbReference type="Proteomes" id="UP000008237"/>
    </source>
</evidence>
<sequence>VDPTPDHPNIYSPLECARTCNDEKPRICYYHFEVEYYSVLSKACDLCQPNATNAFCNNCECITADGVERTMISVNRMMPGPTIDVCEGDKIVVDVSNNIEGEELTIHWHGIFQKGSQYYDGAAHVTQCPIPEQTTFRYQFNADNAGTHFWHAHTGLQKLDGVFGRLIVRQSVKREVHRKLYDFDLSRHGIIISDWLHELAASRMPGRRLEEPPRYQDPDSILINGKGRYQGSNFTTNTNFEVFNVERDRRYRFRFVNNFCTVCTSMFTVEGHNLTIIAVDGISVKPTVVTSIVSVSGERYDFIINADDRVDSYWIQLRALSPCQERNIQQFAILQYDGASDQPSSPMPSFTSPLPEGVVLNPLDSQCDRSRNDAVCVSNLKSAQRVDRDIYTKRPDAQIYLPFKFYRYNIEDLFAPNSFDRFIVAPGGRHTLSYVDNIALRLPPSPPLSQLEDIPSDLICNSTSKPSNCEEPCICTHVIELPYNGIVELIIIDETGVPGLHHPFHLHGYAFNIMGVGVPNNGTGVTVEEIKRMDRRGLLRRRRSSVPFKDTIAVPNRGYAIVRFRADNPGYWLLHCHFIYHLATGMGNVFHVGGPSDVPPVPQDFPRCGNFLPKITQHHSSV</sequence>
<evidence type="ECO:0000259" key="4">
    <source>
        <dbReference type="Pfam" id="PF00394"/>
    </source>
</evidence>
<dbReference type="InParanoid" id="E2B8J3"/>
<comment type="similarity">
    <text evidence="1">Belongs to the multicopper oxidase family.</text>
</comment>
<evidence type="ECO:0000256" key="1">
    <source>
        <dbReference type="ARBA" id="ARBA00010609"/>
    </source>
</evidence>
<keyword evidence="8" id="KW-1185">Reference proteome</keyword>
<dbReference type="CDD" id="cd13884">
    <property type="entry name" value="CuRO_2_tcLCC_insect_like"/>
    <property type="match status" value="1"/>
</dbReference>
<feature type="domain" description="Plastocyanin-like" evidence="4">
    <location>
        <begin position="190"/>
        <end position="339"/>
    </location>
</feature>
<dbReference type="PANTHER" id="PTHR11709">
    <property type="entry name" value="MULTI-COPPER OXIDASE"/>
    <property type="match status" value="1"/>
</dbReference>
<dbReference type="InterPro" id="IPR002355">
    <property type="entry name" value="Cu_oxidase_Cu_BS"/>
</dbReference>
<dbReference type="GO" id="GO:0006826">
    <property type="term" value="P:iron ion transport"/>
    <property type="evidence" value="ECO:0007669"/>
    <property type="project" value="TreeGrafter"/>
</dbReference>
<dbReference type="Proteomes" id="UP000008237">
    <property type="component" value="Unassembled WGS sequence"/>
</dbReference>
<dbReference type="GO" id="GO:0005886">
    <property type="term" value="C:plasma membrane"/>
    <property type="evidence" value="ECO:0007669"/>
    <property type="project" value="TreeGrafter"/>
</dbReference>
<dbReference type="FunFam" id="2.60.40.420:FF:000045">
    <property type="entry name" value="Laccase 2"/>
    <property type="match status" value="1"/>
</dbReference>
<dbReference type="AlphaFoldDB" id="E2B8J3"/>
<dbReference type="PROSITE" id="PS00080">
    <property type="entry name" value="MULTICOPPER_OXIDASE2"/>
    <property type="match status" value="1"/>
</dbReference>
<dbReference type="InterPro" id="IPR045087">
    <property type="entry name" value="Cu-oxidase_fam"/>
</dbReference>
<evidence type="ECO:0000256" key="2">
    <source>
        <dbReference type="ARBA" id="ARBA00022723"/>
    </source>
</evidence>
<dbReference type="InterPro" id="IPR011707">
    <property type="entry name" value="Cu-oxidase-like_N"/>
</dbReference>
<dbReference type="FunFam" id="2.60.40.420:FF:000031">
    <property type="entry name" value="Laccase-2 isoform A"/>
    <property type="match status" value="1"/>
</dbReference>
<evidence type="ECO:0000313" key="7">
    <source>
        <dbReference type="EMBL" id="EFN87979.1"/>
    </source>
</evidence>
<dbReference type="Pfam" id="PF00394">
    <property type="entry name" value="Cu-oxidase"/>
    <property type="match status" value="1"/>
</dbReference>
<evidence type="ECO:0000259" key="5">
    <source>
        <dbReference type="Pfam" id="PF07731"/>
    </source>
</evidence>
<dbReference type="InterPro" id="IPR001117">
    <property type="entry name" value="Cu-oxidase_2nd"/>
</dbReference>
<feature type="domain" description="Plastocyanin-like" evidence="6">
    <location>
        <begin position="62"/>
        <end position="171"/>
    </location>
</feature>
<name>E2B8J3_HARSA</name>
<accession>E2B8J3</accession>
<feature type="domain" description="Plastocyanin-like" evidence="5">
    <location>
        <begin position="465"/>
        <end position="592"/>
    </location>
</feature>
<dbReference type="OMA" id="DSYWIQL"/>
<feature type="non-terminal residue" evidence="7">
    <location>
        <position position="1"/>
    </location>
</feature>
<gene>
    <name evidence="7" type="ORF">EAI_10642</name>
</gene>
<dbReference type="CDD" id="cd13905">
    <property type="entry name" value="CuRO_3_tcLLC2_insect_like"/>
    <property type="match status" value="1"/>
</dbReference>
<dbReference type="Pfam" id="PF07732">
    <property type="entry name" value="Cu-oxidase_3"/>
    <property type="match status" value="1"/>
</dbReference>
<keyword evidence="2" id="KW-0479">Metal-binding</keyword>
<reference evidence="7 8" key="1">
    <citation type="journal article" date="2010" name="Science">
        <title>Genomic comparison of the ants Camponotus floridanus and Harpegnathos saltator.</title>
        <authorList>
            <person name="Bonasio R."/>
            <person name="Zhang G."/>
            <person name="Ye C."/>
            <person name="Mutti N.S."/>
            <person name="Fang X."/>
            <person name="Qin N."/>
            <person name="Donahue G."/>
            <person name="Yang P."/>
            <person name="Li Q."/>
            <person name="Li C."/>
            <person name="Zhang P."/>
            <person name="Huang Z."/>
            <person name="Berger S.L."/>
            <person name="Reinberg D."/>
            <person name="Wang J."/>
            <person name="Liebig J."/>
        </authorList>
    </citation>
    <scope>NUCLEOTIDE SEQUENCE [LARGE SCALE GENOMIC DNA]</scope>
    <source>
        <strain evidence="7 8">R22 G/1</strain>
    </source>
</reference>
<dbReference type="InterPro" id="IPR033138">
    <property type="entry name" value="Cu_oxidase_CS"/>
</dbReference>
<evidence type="ECO:0000259" key="6">
    <source>
        <dbReference type="Pfam" id="PF07732"/>
    </source>
</evidence>
<dbReference type="Pfam" id="PF07731">
    <property type="entry name" value="Cu-oxidase_2"/>
    <property type="match status" value="1"/>
</dbReference>
<dbReference type="InterPro" id="IPR008972">
    <property type="entry name" value="Cupredoxin"/>
</dbReference>
<dbReference type="CDD" id="cd13858">
    <property type="entry name" value="CuRO_1_tcLCC2_insect_like"/>
    <property type="match status" value="1"/>
</dbReference>
<dbReference type="GO" id="GO:0005507">
    <property type="term" value="F:copper ion binding"/>
    <property type="evidence" value="ECO:0007669"/>
    <property type="project" value="InterPro"/>
</dbReference>
<dbReference type="SUPFAM" id="SSF49503">
    <property type="entry name" value="Cupredoxins"/>
    <property type="match status" value="3"/>
</dbReference>